<name>A0ACB9QHD2_9MYRT</name>
<sequence>MEENWLQAENGNAATVSPEIVEIGEEREDVTAVNDVYVAVGKEDDDLDVLKWALDHCRLFPGSRVFLVHIFPPITHINTPVGRLSRNQLNEDQVRVYVNEENNRRRNTLQKYIRLCADAKVNVDTVLVEHKSVTKAILALIPVLNINKLVMGMRRAPPYPRLMKKKQMKGEIVQKSAPDYCNVMIVYDGQKNADLQKPEEPSNQLNPSALSETRRGSDHHERKYFELGCFSACRPNAREAQLSPSLQE</sequence>
<accession>A0ACB9QHD2</accession>
<organism evidence="1 2">
    <name type="scientific">Melastoma candidum</name>
    <dbReference type="NCBI Taxonomy" id="119954"/>
    <lineage>
        <taxon>Eukaryota</taxon>
        <taxon>Viridiplantae</taxon>
        <taxon>Streptophyta</taxon>
        <taxon>Embryophyta</taxon>
        <taxon>Tracheophyta</taxon>
        <taxon>Spermatophyta</taxon>
        <taxon>Magnoliopsida</taxon>
        <taxon>eudicotyledons</taxon>
        <taxon>Gunneridae</taxon>
        <taxon>Pentapetalae</taxon>
        <taxon>rosids</taxon>
        <taxon>malvids</taxon>
        <taxon>Myrtales</taxon>
        <taxon>Melastomataceae</taxon>
        <taxon>Melastomatoideae</taxon>
        <taxon>Melastomateae</taxon>
        <taxon>Melastoma</taxon>
    </lineage>
</organism>
<gene>
    <name evidence="1" type="ORF">MLD38_021872</name>
</gene>
<dbReference type="EMBL" id="CM042885">
    <property type="protein sequence ID" value="KAI4365936.1"/>
    <property type="molecule type" value="Genomic_DNA"/>
</dbReference>
<reference evidence="2" key="1">
    <citation type="journal article" date="2023" name="Front. Plant Sci.">
        <title>Chromosomal-level genome assembly of Melastoma candidum provides insights into trichome evolution.</title>
        <authorList>
            <person name="Zhong Y."/>
            <person name="Wu W."/>
            <person name="Sun C."/>
            <person name="Zou P."/>
            <person name="Liu Y."/>
            <person name="Dai S."/>
            <person name="Zhou R."/>
        </authorList>
    </citation>
    <scope>NUCLEOTIDE SEQUENCE [LARGE SCALE GENOMIC DNA]</scope>
</reference>
<evidence type="ECO:0000313" key="2">
    <source>
        <dbReference type="Proteomes" id="UP001057402"/>
    </source>
</evidence>
<proteinExistence type="predicted"/>
<keyword evidence="2" id="KW-1185">Reference proteome</keyword>
<comment type="caution">
    <text evidence="1">The sequence shown here is derived from an EMBL/GenBank/DDBJ whole genome shotgun (WGS) entry which is preliminary data.</text>
</comment>
<evidence type="ECO:0000313" key="1">
    <source>
        <dbReference type="EMBL" id="KAI4365936.1"/>
    </source>
</evidence>
<protein>
    <submittedName>
        <fullName evidence="1">Uncharacterized protein</fullName>
    </submittedName>
</protein>
<dbReference type="Proteomes" id="UP001057402">
    <property type="component" value="Chromosome 6"/>
</dbReference>